<accession>A0ABT9ME67</accession>
<comment type="caution">
    <text evidence="2">The sequence shown here is derived from an EMBL/GenBank/DDBJ whole genome shotgun (WGS) entry which is preliminary data.</text>
</comment>
<proteinExistence type="predicted"/>
<reference evidence="2 3" key="1">
    <citation type="submission" date="2023-07" db="EMBL/GenBank/DDBJ databases">
        <title>Genomic Encyclopedia of Type Strains, Phase IV (KMG-IV): sequencing the most valuable type-strain genomes for metagenomic binning, comparative biology and taxonomic classification.</title>
        <authorList>
            <person name="Goeker M."/>
        </authorList>
    </citation>
    <scope>NUCLEOTIDE SEQUENCE [LARGE SCALE GENOMIC DNA]</scope>
    <source>
        <strain evidence="2 3">NIO-1023</strain>
    </source>
</reference>
<evidence type="ECO:0000313" key="3">
    <source>
        <dbReference type="Proteomes" id="UP001232163"/>
    </source>
</evidence>
<sequence length="204" mass="21882">MSELLGGQTTQEARPVVGEGGGSNSQLPTPPAPASEPQTPKRWRTLRTPDGQRPSPRQAQRDARQYAEAWYQALKKWKVESYEVATPTGSGRGGAVFLTTGTPGFLTCYYLDTPLGRKVTAVEVGRTISTWAASPIPAQRLHGLNLERLRGDVAMASLLHHSGRGWANPSDRAKAYAAAVLTLAVSLGDANASTYLPELSNARD</sequence>
<protein>
    <submittedName>
        <fullName evidence="2">Uncharacterized protein</fullName>
    </submittedName>
</protein>
<evidence type="ECO:0000256" key="1">
    <source>
        <dbReference type="SAM" id="MobiDB-lite"/>
    </source>
</evidence>
<dbReference type="Proteomes" id="UP001232163">
    <property type="component" value="Unassembled WGS sequence"/>
</dbReference>
<feature type="region of interest" description="Disordered" evidence="1">
    <location>
        <begin position="1"/>
        <end position="64"/>
    </location>
</feature>
<name>A0ABT9ME67_9DEIO</name>
<keyword evidence="3" id="KW-1185">Reference proteome</keyword>
<organism evidence="2 3">
    <name type="scientific">Deinococcus enclensis</name>
    <dbReference type="NCBI Taxonomy" id="1049582"/>
    <lineage>
        <taxon>Bacteria</taxon>
        <taxon>Thermotogati</taxon>
        <taxon>Deinococcota</taxon>
        <taxon>Deinococci</taxon>
        <taxon>Deinococcales</taxon>
        <taxon>Deinococcaceae</taxon>
        <taxon>Deinococcus</taxon>
    </lineage>
</organism>
<dbReference type="EMBL" id="JAURUR010000007">
    <property type="protein sequence ID" value="MDP9764888.1"/>
    <property type="molecule type" value="Genomic_DNA"/>
</dbReference>
<dbReference type="RefSeq" id="WP_307466396.1">
    <property type="nucleotide sequence ID" value="NZ_JAURUR010000007.1"/>
</dbReference>
<evidence type="ECO:0000313" key="2">
    <source>
        <dbReference type="EMBL" id="MDP9764888.1"/>
    </source>
</evidence>
<gene>
    <name evidence="2" type="ORF">QO006_002335</name>
</gene>